<organism evidence="1">
    <name type="scientific">Salix viminalis</name>
    <name type="common">Common osier</name>
    <name type="synonym">Basket willow</name>
    <dbReference type="NCBI Taxonomy" id="40686"/>
    <lineage>
        <taxon>Eukaryota</taxon>
        <taxon>Viridiplantae</taxon>
        <taxon>Streptophyta</taxon>
        <taxon>Embryophyta</taxon>
        <taxon>Tracheophyta</taxon>
        <taxon>Spermatophyta</taxon>
        <taxon>Magnoliopsida</taxon>
        <taxon>eudicotyledons</taxon>
        <taxon>Gunneridae</taxon>
        <taxon>Pentapetalae</taxon>
        <taxon>rosids</taxon>
        <taxon>fabids</taxon>
        <taxon>Malpighiales</taxon>
        <taxon>Salicaceae</taxon>
        <taxon>Saliceae</taxon>
        <taxon>Salix</taxon>
    </lineage>
</organism>
<sequence>MEDRTARLQGLTEIVSTTRRDTTALNHSVDRLRSGELSPTSLLIMTLIGWWPLNLFLRRWSFYYHF</sequence>
<name>A0A6N2N9Z5_SALVM</name>
<accession>A0A6N2N9Z5</accession>
<gene>
    <name evidence="1" type="ORF">SVIM_LOCUS476046</name>
</gene>
<reference evidence="1" key="1">
    <citation type="submission" date="2019-03" db="EMBL/GenBank/DDBJ databases">
        <authorList>
            <person name="Mank J."/>
            <person name="Almeida P."/>
        </authorList>
    </citation>
    <scope>NUCLEOTIDE SEQUENCE</scope>
    <source>
        <strain evidence="1">78183</strain>
    </source>
</reference>
<evidence type="ECO:0000313" key="1">
    <source>
        <dbReference type="EMBL" id="VFU62862.1"/>
    </source>
</evidence>
<protein>
    <submittedName>
        <fullName evidence="1">Uncharacterized protein</fullName>
    </submittedName>
</protein>
<dbReference type="EMBL" id="CAADRP010002172">
    <property type="protein sequence ID" value="VFU62862.1"/>
    <property type="molecule type" value="Genomic_DNA"/>
</dbReference>
<dbReference type="AlphaFoldDB" id="A0A6N2N9Z5"/>
<proteinExistence type="predicted"/>